<protein>
    <submittedName>
        <fullName evidence="2">Uncharacterized protein</fullName>
    </submittedName>
</protein>
<feature type="region of interest" description="Disordered" evidence="1">
    <location>
        <begin position="48"/>
        <end position="79"/>
    </location>
</feature>
<reference evidence="2" key="1">
    <citation type="journal article" date="2023" name="Access Microbiol">
        <title>De-novo genome assembly for Akanthomyces muscarius, a biocontrol agent of insect agricultural pests.</title>
        <authorList>
            <person name="Erdos Z."/>
            <person name="Studholme D.J."/>
            <person name="Raymond B."/>
            <person name="Sharma M."/>
        </authorList>
    </citation>
    <scope>NUCLEOTIDE SEQUENCE</scope>
    <source>
        <strain evidence="2">Ve6</strain>
    </source>
</reference>
<name>A0A9W8QC37_AKAMU</name>
<sequence>MVAANGLRSRRLLVVGHTTSQPRSTPQCHQSRMVQSRVSRLRLHSENVPAPTTPIKSAKATSSLTPDRRHFIGRDPFLPRPRQSSSLMARFCPLEEPLNQSRSIHLDVRRFQQRQTSAGTVWNIRGLPPRISRVSAANDLRSSINIGTFTGYQQLPRELTSKEDLANYQDRVAFALDINQVGKILEFSHTPSLRPPPIAIKLIEPCDLGRTYWTGSEWINNAPRPLPAPKSRLLPSAPFKVLDAPFLRDDFYCSTLAYSPGENAFLRAEETTDHLCYNPPLIHYHASK</sequence>
<dbReference type="Proteomes" id="UP001144673">
    <property type="component" value="Chromosome 5"/>
</dbReference>
<accession>A0A9W8QC37</accession>
<dbReference type="EMBL" id="JAJHUN010000008">
    <property type="protein sequence ID" value="KAJ4153318.1"/>
    <property type="molecule type" value="Genomic_DNA"/>
</dbReference>
<evidence type="ECO:0000313" key="2">
    <source>
        <dbReference type="EMBL" id="KAJ4153318.1"/>
    </source>
</evidence>
<organism evidence="2 3">
    <name type="scientific">Akanthomyces muscarius</name>
    <name type="common">Entomopathogenic fungus</name>
    <name type="synonym">Lecanicillium muscarium</name>
    <dbReference type="NCBI Taxonomy" id="2231603"/>
    <lineage>
        <taxon>Eukaryota</taxon>
        <taxon>Fungi</taxon>
        <taxon>Dikarya</taxon>
        <taxon>Ascomycota</taxon>
        <taxon>Pezizomycotina</taxon>
        <taxon>Sordariomycetes</taxon>
        <taxon>Hypocreomycetidae</taxon>
        <taxon>Hypocreales</taxon>
        <taxon>Cordycipitaceae</taxon>
        <taxon>Akanthomyces</taxon>
    </lineage>
</organism>
<evidence type="ECO:0000256" key="1">
    <source>
        <dbReference type="SAM" id="MobiDB-lite"/>
    </source>
</evidence>
<comment type="caution">
    <text evidence="2">The sequence shown here is derived from an EMBL/GenBank/DDBJ whole genome shotgun (WGS) entry which is preliminary data.</text>
</comment>
<evidence type="ECO:0000313" key="3">
    <source>
        <dbReference type="Proteomes" id="UP001144673"/>
    </source>
</evidence>
<gene>
    <name evidence="2" type="ORF">LMH87_009810</name>
</gene>
<dbReference type="KEGG" id="amus:LMH87_009810"/>
<dbReference type="GeneID" id="80896969"/>
<dbReference type="RefSeq" id="XP_056053976.1">
    <property type="nucleotide sequence ID" value="XM_056196871.1"/>
</dbReference>
<keyword evidence="3" id="KW-1185">Reference proteome</keyword>
<proteinExistence type="predicted"/>
<dbReference type="AlphaFoldDB" id="A0A9W8QC37"/>